<organism evidence="4 5">
    <name type="scientific">Cyclotella cryptica</name>
    <dbReference type="NCBI Taxonomy" id="29204"/>
    <lineage>
        <taxon>Eukaryota</taxon>
        <taxon>Sar</taxon>
        <taxon>Stramenopiles</taxon>
        <taxon>Ochrophyta</taxon>
        <taxon>Bacillariophyta</taxon>
        <taxon>Coscinodiscophyceae</taxon>
        <taxon>Thalassiosirophycidae</taxon>
        <taxon>Stephanodiscales</taxon>
        <taxon>Stephanodiscaceae</taxon>
        <taxon>Cyclotella</taxon>
    </lineage>
</organism>
<dbReference type="Gene3D" id="1.25.40.20">
    <property type="entry name" value="Ankyrin repeat-containing domain"/>
    <property type="match status" value="1"/>
</dbReference>
<feature type="region of interest" description="Disordered" evidence="3">
    <location>
        <begin position="741"/>
        <end position="764"/>
    </location>
</feature>
<dbReference type="Proteomes" id="UP001516023">
    <property type="component" value="Unassembled WGS sequence"/>
</dbReference>
<feature type="region of interest" description="Disordered" evidence="3">
    <location>
        <begin position="1"/>
        <end position="25"/>
    </location>
</feature>
<feature type="compositionally biased region" description="Acidic residues" evidence="3">
    <location>
        <begin position="212"/>
        <end position="221"/>
    </location>
</feature>
<dbReference type="InterPro" id="IPR036770">
    <property type="entry name" value="Ankyrin_rpt-contain_sf"/>
</dbReference>
<proteinExistence type="predicted"/>
<comment type="caution">
    <text evidence="4">The sequence shown here is derived from an EMBL/GenBank/DDBJ whole genome shotgun (WGS) entry which is preliminary data.</text>
</comment>
<sequence length="764" mass="85635">MNDENESVSLTRDGPQQQYADTPDRSRLVKYINNLHGTNNLQSSSERLHSNRMHDNKSYQQYQYATLSNDLSDSWDETSYRCSYHGEVASESDSDLKCNGGESDSSDEDEHQPGEFVCYWRRREVGWNDPQSAIEGLRHHDHDHKNNRGRDTINSRRWFQRGNGRSEREEGRWGFGGRSQQQRGTHKSTFDNVAPPNTQDREEIVLYCVPDDDSDQDVDELDPNRYDDSGEGSLLSNSSHGCGHAMPALNASPDTRSQSPLRFKWPNAAAGNVNINNVNKNGARFSNMPILRPFLIGSRRGYIDQPKSFELNAVDSNIDDDTFSNYATDDPLTQDRDTVAKSISEGIVGVYDDSLVLDLSSSSNRVHKSTSPQHDENDPLRFFRPLARLFRGHHHQRSSKAAINEFHTLLRNEDWSLATTVLRSNLGLPLAQTWHPVQRLYGGRYDGEVLPLHAACALCPPASFIEHLAAIYPEALLAKEKSFGRVPLHVACRSLAHSSVIRVLCEMEPTCVEERDTLKRVALHYLIKNYSNLGEDMEKCQILMRENLSSVEESSQHEDECDVVKSLGESEQQTSKDGIVALKILLETNPKCVHVADHRGWIPLHVACSSSSRKGMTNVLRLLLETWPEGVLRKTSKGSDVFDCVGLAGEFHPTRDLVLSILNEAMQQVQGGVSKTEKCESDEDGAVCCLAEVQDSESDQKRENIEPDKDTFKFYQGKQTSDALIDLEYCSAEHDLGSNAASFDSTLRSDKGNSPKDGCLGLAE</sequence>
<dbReference type="InterPro" id="IPR052420">
    <property type="entry name" value="Espin/Espin-like"/>
</dbReference>
<evidence type="ECO:0000256" key="3">
    <source>
        <dbReference type="SAM" id="MobiDB-lite"/>
    </source>
</evidence>
<dbReference type="PANTHER" id="PTHR24153">
    <property type="entry name" value="ESPIN"/>
    <property type="match status" value="1"/>
</dbReference>
<feature type="region of interest" description="Disordered" evidence="3">
    <location>
        <begin position="91"/>
        <end position="112"/>
    </location>
</feature>
<feature type="region of interest" description="Disordered" evidence="3">
    <location>
        <begin position="212"/>
        <end position="238"/>
    </location>
</feature>
<feature type="compositionally biased region" description="Polar residues" evidence="3">
    <location>
        <begin position="7"/>
        <end position="20"/>
    </location>
</feature>
<name>A0ABD3PP34_9STRA</name>
<evidence type="ECO:0000313" key="4">
    <source>
        <dbReference type="EMBL" id="KAL3789532.1"/>
    </source>
</evidence>
<dbReference type="EMBL" id="JABMIG020000139">
    <property type="protein sequence ID" value="KAL3789532.1"/>
    <property type="molecule type" value="Genomic_DNA"/>
</dbReference>
<keyword evidence="2" id="KW-0040">ANK repeat</keyword>
<feature type="region of interest" description="Disordered" evidence="3">
    <location>
        <begin position="139"/>
        <end position="197"/>
    </location>
</feature>
<evidence type="ECO:0000313" key="5">
    <source>
        <dbReference type="Proteomes" id="UP001516023"/>
    </source>
</evidence>
<gene>
    <name evidence="4" type="ORF">HJC23_001340</name>
</gene>
<evidence type="ECO:0000256" key="2">
    <source>
        <dbReference type="ARBA" id="ARBA00023043"/>
    </source>
</evidence>
<feature type="compositionally biased region" description="Basic and acidic residues" evidence="3">
    <location>
        <begin position="139"/>
        <end position="154"/>
    </location>
</feature>
<dbReference type="PANTHER" id="PTHR24153:SF8">
    <property type="entry name" value="FORKED, ISOFORM F"/>
    <property type="match status" value="1"/>
</dbReference>
<accession>A0ABD3PP34</accession>
<keyword evidence="1" id="KW-0677">Repeat</keyword>
<reference evidence="4 5" key="1">
    <citation type="journal article" date="2020" name="G3 (Bethesda)">
        <title>Improved Reference Genome for Cyclotella cryptica CCMP332, a Model for Cell Wall Morphogenesis, Salinity Adaptation, and Lipid Production in Diatoms (Bacillariophyta).</title>
        <authorList>
            <person name="Roberts W.R."/>
            <person name="Downey K.M."/>
            <person name="Ruck E.C."/>
            <person name="Traller J.C."/>
            <person name="Alverson A.J."/>
        </authorList>
    </citation>
    <scope>NUCLEOTIDE SEQUENCE [LARGE SCALE GENOMIC DNA]</scope>
    <source>
        <strain evidence="4 5">CCMP332</strain>
    </source>
</reference>
<dbReference type="SUPFAM" id="SSF48403">
    <property type="entry name" value="Ankyrin repeat"/>
    <property type="match status" value="1"/>
</dbReference>
<protein>
    <submittedName>
        <fullName evidence="4">Uncharacterized protein</fullName>
    </submittedName>
</protein>
<keyword evidence="5" id="KW-1185">Reference proteome</keyword>
<evidence type="ECO:0000256" key="1">
    <source>
        <dbReference type="ARBA" id="ARBA00022737"/>
    </source>
</evidence>
<dbReference type="AlphaFoldDB" id="A0ABD3PP34"/>